<dbReference type="RefSeq" id="WP_012861289.1">
    <property type="nucleotide sequence ID" value="NC_013517.1"/>
</dbReference>
<evidence type="ECO:0008006" key="3">
    <source>
        <dbReference type="Google" id="ProtNLM"/>
    </source>
</evidence>
<reference evidence="2" key="1">
    <citation type="submission" date="2009-09" db="EMBL/GenBank/DDBJ databases">
        <title>The complete chromosome of Sebaldella termitidis ATCC 33386.</title>
        <authorList>
            <consortium name="US DOE Joint Genome Institute (JGI-PGF)"/>
            <person name="Lucas S."/>
            <person name="Copeland A."/>
            <person name="Lapidus A."/>
            <person name="Glavina del Rio T."/>
            <person name="Dalin E."/>
            <person name="Tice H."/>
            <person name="Bruce D."/>
            <person name="Goodwin L."/>
            <person name="Pitluck S."/>
            <person name="Kyrpides N."/>
            <person name="Mavromatis K."/>
            <person name="Ivanova N."/>
            <person name="Mikhailova N."/>
            <person name="Sims D."/>
            <person name="Meincke L."/>
            <person name="Brettin T."/>
            <person name="Detter J.C."/>
            <person name="Han C."/>
            <person name="Larimer F."/>
            <person name="Land M."/>
            <person name="Hauser L."/>
            <person name="Markowitz V."/>
            <person name="Cheng J.F."/>
            <person name="Hugenholtz P."/>
            <person name="Woyke T."/>
            <person name="Wu D."/>
            <person name="Eisen J.A."/>
        </authorList>
    </citation>
    <scope>NUCLEOTIDE SEQUENCE [LARGE SCALE GENOMIC DNA]</scope>
    <source>
        <strain evidence="2">ATCC 33386 / NCTC 11300</strain>
    </source>
</reference>
<accession>D1AJ07</accession>
<dbReference type="EMBL" id="CP001739">
    <property type="protein sequence ID" value="ACZ08695.1"/>
    <property type="molecule type" value="Genomic_DNA"/>
</dbReference>
<dbReference type="SUPFAM" id="SSF103007">
    <property type="entry name" value="Hypothetical protein TT1725"/>
    <property type="match status" value="1"/>
</dbReference>
<dbReference type="STRING" id="526218.Sterm_1837"/>
<evidence type="ECO:0000313" key="1">
    <source>
        <dbReference type="EMBL" id="ACZ08695.1"/>
    </source>
</evidence>
<reference evidence="1 2" key="2">
    <citation type="journal article" date="2010" name="Stand. Genomic Sci.">
        <title>Complete genome sequence of Sebaldella termitidis type strain (NCTC 11300).</title>
        <authorList>
            <person name="Harmon-Smith M."/>
            <person name="Celia L."/>
            <person name="Chertkov O."/>
            <person name="Lapidus A."/>
            <person name="Copeland A."/>
            <person name="Glavina Del Rio T."/>
            <person name="Nolan M."/>
            <person name="Lucas S."/>
            <person name="Tice H."/>
            <person name="Cheng J.F."/>
            <person name="Han C."/>
            <person name="Detter J.C."/>
            <person name="Bruce D."/>
            <person name="Goodwin L."/>
            <person name="Pitluck S."/>
            <person name="Pati A."/>
            <person name="Liolios K."/>
            <person name="Ivanova N."/>
            <person name="Mavromatis K."/>
            <person name="Mikhailova N."/>
            <person name="Chen A."/>
            <person name="Palaniappan K."/>
            <person name="Land M."/>
            <person name="Hauser L."/>
            <person name="Chang Y.J."/>
            <person name="Jeffries C.D."/>
            <person name="Brettin T."/>
            <person name="Goker M."/>
            <person name="Beck B."/>
            <person name="Bristow J."/>
            <person name="Eisen J.A."/>
            <person name="Markowitz V."/>
            <person name="Hugenholtz P."/>
            <person name="Kyrpides N.C."/>
            <person name="Klenk H.P."/>
            <person name="Chen F."/>
        </authorList>
    </citation>
    <scope>NUCLEOTIDE SEQUENCE [LARGE SCALE GENOMIC DNA]</scope>
    <source>
        <strain evidence="2">ATCC 33386 / NCTC 11300</strain>
    </source>
</reference>
<dbReference type="AlphaFoldDB" id="D1AJ07"/>
<organism evidence="1 2">
    <name type="scientific">Sebaldella termitidis (strain ATCC 33386 / NCTC 11300)</name>
    <dbReference type="NCBI Taxonomy" id="526218"/>
    <lineage>
        <taxon>Bacteria</taxon>
        <taxon>Fusobacteriati</taxon>
        <taxon>Fusobacteriota</taxon>
        <taxon>Fusobacteriia</taxon>
        <taxon>Fusobacteriales</taxon>
        <taxon>Leptotrichiaceae</taxon>
        <taxon>Sebaldella</taxon>
    </lineage>
</organism>
<dbReference type="eggNOG" id="COG1550">
    <property type="taxonomic scope" value="Bacteria"/>
</dbReference>
<dbReference type="InterPro" id="IPR007546">
    <property type="entry name" value="DUF503"/>
</dbReference>
<dbReference type="Gene3D" id="3.30.70.1120">
    <property type="entry name" value="TT1725-like"/>
    <property type="match status" value="1"/>
</dbReference>
<dbReference type="Pfam" id="PF04456">
    <property type="entry name" value="DUF503"/>
    <property type="match status" value="1"/>
</dbReference>
<dbReference type="PANTHER" id="PTHR36441">
    <property type="entry name" value="HYPOTHETICAL CYTOSOLIC PROTEIN"/>
    <property type="match status" value="1"/>
</dbReference>
<keyword evidence="2" id="KW-1185">Reference proteome</keyword>
<dbReference type="Proteomes" id="UP000000845">
    <property type="component" value="Chromosome"/>
</dbReference>
<dbReference type="PANTHER" id="PTHR36441:SF1">
    <property type="entry name" value="DUF503 DOMAIN-CONTAINING PROTEIN"/>
    <property type="match status" value="1"/>
</dbReference>
<dbReference type="InterPro" id="IPR036746">
    <property type="entry name" value="TT1725-like_sf"/>
</dbReference>
<name>D1AJ07_SEBTE</name>
<protein>
    <recommendedName>
        <fullName evidence="3">DUF503 domain-containing protein</fullName>
    </recommendedName>
</protein>
<proteinExistence type="predicted"/>
<evidence type="ECO:0000313" key="2">
    <source>
        <dbReference type="Proteomes" id="UP000000845"/>
    </source>
</evidence>
<gene>
    <name evidence="1" type="ordered locus">Sterm_1837</name>
</gene>
<dbReference type="KEGG" id="str:Sterm_1837"/>
<dbReference type="HOGENOM" id="CLU_149981_2_1_0"/>
<sequence>MYVSVLKLKMKLPYSESLKDKRMVKNSVRDKIERNYKALVKEIDTQDNKKVLSLGVIYASSAQTNAEQQINKILEYLERNYDYEFYETEKYIEKF</sequence>